<evidence type="ECO:0000313" key="1">
    <source>
        <dbReference type="EMBL" id="MPC87623.1"/>
    </source>
</evidence>
<organism evidence="1 2">
    <name type="scientific">Portunus trituberculatus</name>
    <name type="common">Swimming crab</name>
    <name type="synonym">Neptunus trituberculatus</name>
    <dbReference type="NCBI Taxonomy" id="210409"/>
    <lineage>
        <taxon>Eukaryota</taxon>
        <taxon>Metazoa</taxon>
        <taxon>Ecdysozoa</taxon>
        <taxon>Arthropoda</taxon>
        <taxon>Crustacea</taxon>
        <taxon>Multicrustacea</taxon>
        <taxon>Malacostraca</taxon>
        <taxon>Eumalacostraca</taxon>
        <taxon>Eucarida</taxon>
        <taxon>Decapoda</taxon>
        <taxon>Pleocyemata</taxon>
        <taxon>Brachyura</taxon>
        <taxon>Eubrachyura</taxon>
        <taxon>Portunoidea</taxon>
        <taxon>Portunidae</taxon>
        <taxon>Portuninae</taxon>
        <taxon>Portunus</taxon>
    </lineage>
</organism>
<accession>A0A5B7IZE9</accession>
<gene>
    <name evidence="1" type="ORF">E2C01_082493</name>
</gene>
<dbReference type="AlphaFoldDB" id="A0A5B7IZE9"/>
<protein>
    <recommendedName>
        <fullName evidence="3">Endonuclease/exonuclease/phosphatase domain-containing protein</fullName>
    </recommendedName>
</protein>
<evidence type="ECO:0000313" key="2">
    <source>
        <dbReference type="Proteomes" id="UP000324222"/>
    </source>
</evidence>
<evidence type="ECO:0008006" key="3">
    <source>
        <dbReference type="Google" id="ProtNLM"/>
    </source>
</evidence>
<dbReference type="InterPro" id="IPR036691">
    <property type="entry name" value="Endo/exonu/phosph_ase_sf"/>
</dbReference>
<name>A0A5B7IZE9_PORTR</name>
<dbReference type="Gene3D" id="3.60.10.10">
    <property type="entry name" value="Endonuclease/exonuclease/phosphatase"/>
    <property type="match status" value="1"/>
</dbReference>
<comment type="caution">
    <text evidence="1">The sequence shown here is derived from an EMBL/GenBank/DDBJ whole genome shotgun (WGS) entry which is preliminary data.</text>
</comment>
<dbReference type="SUPFAM" id="SSF56219">
    <property type="entry name" value="DNase I-like"/>
    <property type="match status" value="1"/>
</dbReference>
<dbReference type="EMBL" id="VSRR010075074">
    <property type="protein sequence ID" value="MPC87623.1"/>
    <property type="molecule type" value="Genomic_DNA"/>
</dbReference>
<reference evidence="1 2" key="1">
    <citation type="submission" date="2019-05" db="EMBL/GenBank/DDBJ databases">
        <title>Another draft genome of Portunus trituberculatus and its Hox gene families provides insights of decapod evolution.</title>
        <authorList>
            <person name="Jeong J.-H."/>
            <person name="Song I."/>
            <person name="Kim S."/>
            <person name="Choi T."/>
            <person name="Kim D."/>
            <person name="Ryu S."/>
            <person name="Kim W."/>
        </authorList>
    </citation>
    <scope>NUCLEOTIDE SEQUENCE [LARGE SCALE GENOMIC DNA]</scope>
    <source>
        <tissue evidence="1">Muscle</tissue>
    </source>
</reference>
<sequence>MPCDDQRSDQNVNEYVNILNDIAFLSLSSDVDSIIVGGDFNTNFSRGTAQTRALVNFINEYGFSSCCNDALSTISYSYCSKGSNVKSLIDHFLLTDNDSLLQTYTAIASVKNPSDHIAIKCVGELRKLYRAGMIASRVTFALLCSATSYGWTTGVLSKV</sequence>
<keyword evidence="2" id="KW-1185">Reference proteome</keyword>
<dbReference type="Proteomes" id="UP000324222">
    <property type="component" value="Unassembled WGS sequence"/>
</dbReference>
<proteinExistence type="predicted"/>